<protein>
    <submittedName>
        <fullName evidence="2">Uncharacterized protein</fullName>
    </submittedName>
</protein>
<keyword evidence="3" id="KW-1185">Reference proteome</keyword>
<accession>A0A5B7H6X7</accession>
<evidence type="ECO:0000256" key="1">
    <source>
        <dbReference type="SAM" id="MobiDB-lite"/>
    </source>
</evidence>
<feature type="region of interest" description="Disordered" evidence="1">
    <location>
        <begin position="11"/>
        <end position="90"/>
    </location>
</feature>
<dbReference type="EMBL" id="VSRR010023305">
    <property type="protein sequence ID" value="MPC65385.1"/>
    <property type="molecule type" value="Genomic_DNA"/>
</dbReference>
<evidence type="ECO:0000313" key="3">
    <source>
        <dbReference type="Proteomes" id="UP000324222"/>
    </source>
</evidence>
<comment type="caution">
    <text evidence="2">The sequence shown here is derived from an EMBL/GenBank/DDBJ whole genome shotgun (WGS) entry which is preliminary data.</text>
</comment>
<gene>
    <name evidence="2" type="ORF">E2C01_059519</name>
</gene>
<evidence type="ECO:0000313" key="2">
    <source>
        <dbReference type="EMBL" id="MPC65385.1"/>
    </source>
</evidence>
<dbReference type="AlphaFoldDB" id="A0A5B7H6X7"/>
<feature type="compositionally biased region" description="Pro residues" evidence="1">
    <location>
        <begin position="52"/>
        <end position="71"/>
    </location>
</feature>
<reference evidence="2 3" key="1">
    <citation type="submission" date="2019-05" db="EMBL/GenBank/DDBJ databases">
        <title>Another draft genome of Portunus trituberculatus and its Hox gene families provides insights of decapod evolution.</title>
        <authorList>
            <person name="Jeong J.-H."/>
            <person name="Song I."/>
            <person name="Kim S."/>
            <person name="Choi T."/>
            <person name="Kim D."/>
            <person name="Ryu S."/>
            <person name="Kim W."/>
        </authorList>
    </citation>
    <scope>NUCLEOTIDE SEQUENCE [LARGE SCALE GENOMIC DNA]</scope>
    <source>
        <tissue evidence="2">Muscle</tissue>
    </source>
</reference>
<dbReference type="Proteomes" id="UP000324222">
    <property type="component" value="Unassembled WGS sequence"/>
</dbReference>
<name>A0A5B7H6X7_PORTR</name>
<organism evidence="2 3">
    <name type="scientific">Portunus trituberculatus</name>
    <name type="common">Swimming crab</name>
    <name type="synonym">Neptunus trituberculatus</name>
    <dbReference type="NCBI Taxonomy" id="210409"/>
    <lineage>
        <taxon>Eukaryota</taxon>
        <taxon>Metazoa</taxon>
        <taxon>Ecdysozoa</taxon>
        <taxon>Arthropoda</taxon>
        <taxon>Crustacea</taxon>
        <taxon>Multicrustacea</taxon>
        <taxon>Malacostraca</taxon>
        <taxon>Eumalacostraca</taxon>
        <taxon>Eucarida</taxon>
        <taxon>Decapoda</taxon>
        <taxon>Pleocyemata</taxon>
        <taxon>Brachyura</taxon>
        <taxon>Eubrachyura</taxon>
        <taxon>Portunoidea</taxon>
        <taxon>Portunidae</taxon>
        <taxon>Portuninae</taxon>
        <taxon>Portunus</taxon>
    </lineage>
</organism>
<sequence>MLACCTCRAAGGCGTRGRRGGSERRAGAAPDGVPRVASSHWGGRPTTAEAPVAPPPGDTPPPQPPLSPGPPLGDQHSPGLKCEAAGGRGWGVKGQAMATHKVAEDTADLL</sequence>
<proteinExistence type="predicted"/>